<feature type="binding site" evidence="4">
    <location>
        <begin position="92"/>
        <end position="95"/>
    </location>
    <ligand>
        <name>(6R)-10-formyltetrahydrofolate</name>
        <dbReference type="ChEBI" id="CHEBI:195366"/>
    </ligand>
</feature>
<keyword evidence="7" id="KW-1185">Reference proteome</keyword>
<proteinExistence type="inferred from homology"/>
<evidence type="ECO:0000256" key="3">
    <source>
        <dbReference type="ARBA" id="ARBA00022755"/>
    </source>
</evidence>
<dbReference type="GO" id="GO:0004644">
    <property type="term" value="F:phosphoribosylglycinamide formyltransferase activity"/>
    <property type="evidence" value="ECO:0007669"/>
    <property type="project" value="UniProtKB-EC"/>
</dbReference>
<comment type="pathway">
    <text evidence="1 4">Purine metabolism; IMP biosynthesis via de novo pathway; N(2)-formyl-N(1)-(5-phospho-D-ribosyl)glycinamide from N(1)-(5-phospho-D-ribosyl)glycinamide (10-formyl THF route): step 1/1.</text>
</comment>
<gene>
    <name evidence="4" type="primary">purN</name>
    <name evidence="6" type="ORF">HUO14_05240</name>
</gene>
<evidence type="ECO:0000259" key="5">
    <source>
        <dbReference type="Pfam" id="PF00551"/>
    </source>
</evidence>
<dbReference type="PANTHER" id="PTHR43369:SF2">
    <property type="entry name" value="PHOSPHORIBOSYLGLYCINAMIDE FORMYLTRANSFERASE"/>
    <property type="match status" value="1"/>
</dbReference>
<feature type="binding site" evidence="4">
    <location>
        <begin position="15"/>
        <end position="17"/>
    </location>
    <ligand>
        <name>N(1)-(5-phospho-beta-D-ribosyl)glycinamide</name>
        <dbReference type="ChEBI" id="CHEBI:143788"/>
    </ligand>
</feature>
<dbReference type="PANTHER" id="PTHR43369">
    <property type="entry name" value="PHOSPHORIBOSYLGLYCINAMIDE FORMYLTRANSFERASE"/>
    <property type="match status" value="1"/>
</dbReference>
<dbReference type="InterPro" id="IPR002376">
    <property type="entry name" value="Formyl_transf_N"/>
</dbReference>
<dbReference type="NCBIfam" id="TIGR00639">
    <property type="entry name" value="PurN"/>
    <property type="match status" value="1"/>
</dbReference>
<dbReference type="EC" id="2.1.2.2" evidence="4"/>
<accession>A0ABX2N0V9</accession>
<dbReference type="Gene3D" id="3.90.1150.30">
    <property type="match status" value="1"/>
</dbReference>
<dbReference type="Pfam" id="PF04237">
    <property type="entry name" value="YjbR"/>
    <property type="match status" value="1"/>
</dbReference>
<name>A0ABX2N0V9_9SPHN</name>
<comment type="function">
    <text evidence="4">Catalyzes the transfer of a formyl group from 10-formyltetrahydrofolate to 5-phospho-ribosyl-glycinamide (GAR), producing 5-phospho-ribosyl-N-formylglycinamide (FGAR) and tetrahydrofolate.</text>
</comment>
<dbReference type="SUPFAM" id="SSF53328">
    <property type="entry name" value="Formyltransferase"/>
    <property type="match status" value="1"/>
</dbReference>
<sequence length="321" mass="35618">MAEKAKIAILISGRGSNMAAFVYAAKSPNCPYDIVLVASNDPEAPGLRLAEAESIATFAHPHKGMAREDHDDIMHDAILRSGAEYVVLAGYMRILSDGFVKKWSDRMLNIHPSLLPKYKGLDTYQRAIDARDNVAGCSVHLVTPELDDGPVLAQTEVAILPDDDADSLASRTLIAEHQLYPATVAHYVTRESNPDWILQQIRDRALALEESSERLSFGSPGWRVGGEKNGKYFAYFTQRLYGEESIGLLVKTSGLDEQAALIDADPELYYSPKFLGKSGWIAIRLDTGNTDWDHIADWLRKSWQRVAPKRLTKMAAIADQF</sequence>
<dbReference type="InterPro" id="IPR038056">
    <property type="entry name" value="YjbR-like_sf"/>
</dbReference>
<feature type="active site" description="Proton donor" evidence="4">
    <location>
        <position position="111"/>
    </location>
</feature>
<feature type="domain" description="Formyl transferase N-terminal" evidence="5">
    <location>
        <begin position="6"/>
        <end position="183"/>
    </location>
</feature>
<dbReference type="RefSeq" id="WP_176278846.1">
    <property type="nucleotide sequence ID" value="NZ_JABWMH010000002.1"/>
</dbReference>
<keyword evidence="2 4" id="KW-0808">Transferase</keyword>
<dbReference type="EMBL" id="JABWMH010000002">
    <property type="protein sequence ID" value="NVD27304.1"/>
    <property type="molecule type" value="Genomic_DNA"/>
</dbReference>
<evidence type="ECO:0000256" key="1">
    <source>
        <dbReference type="ARBA" id="ARBA00005054"/>
    </source>
</evidence>
<comment type="caution">
    <text evidence="6">The sequence shown here is derived from an EMBL/GenBank/DDBJ whole genome shotgun (WGS) entry which is preliminary data.</text>
</comment>
<dbReference type="Proteomes" id="UP000652427">
    <property type="component" value="Unassembled WGS sequence"/>
</dbReference>
<feature type="binding site" evidence="4">
    <location>
        <position position="67"/>
    </location>
    <ligand>
        <name>(6R)-10-formyltetrahydrofolate</name>
        <dbReference type="ChEBI" id="CHEBI:195366"/>
    </ligand>
</feature>
<keyword evidence="3 4" id="KW-0658">Purine biosynthesis</keyword>
<organism evidence="6 7">
    <name type="scientific">Parasphingorhabdus flavimaris</name>
    <dbReference type="NCBI Taxonomy" id="266812"/>
    <lineage>
        <taxon>Bacteria</taxon>
        <taxon>Pseudomonadati</taxon>
        <taxon>Pseudomonadota</taxon>
        <taxon>Alphaproteobacteria</taxon>
        <taxon>Sphingomonadales</taxon>
        <taxon>Sphingomonadaceae</taxon>
        <taxon>Parasphingorhabdus</taxon>
    </lineage>
</organism>
<dbReference type="InterPro" id="IPR058532">
    <property type="entry name" value="YjbR/MT2646/Rv2570-like"/>
</dbReference>
<protein>
    <recommendedName>
        <fullName evidence="4">Phosphoribosylglycinamide formyltransferase</fullName>
        <ecNumber evidence="4">2.1.2.2</ecNumber>
    </recommendedName>
    <alternativeName>
        <fullName evidence="4">5'-phosphoribosylglycinamide transformylase</fullName>
    </alternativeName>
    <alternativeName>
        <fullName evidence="4">GAR transformylase</fullName>
        <shortName evidence="4">GART</shortName>
    </alternativeName>
</protein>
<evidence type="ECO:0000313" key="7">
    <source>
        <dbReference type="Proteomes" id="UP000652427"/>
    </source>
</evidence>
<evidence type="ECO:0000313" key="6">
    <source>
        <dbReference type="EMBL" id="NVD27304.1"/>
    </source>
</evidence>
<dbReference type="Gene3D" id="3.40.50.170">
    <property type="entry name" value="Formyl transferase, N-terminal domain"/>
    <property type="match status" value="1"/>
</dbReference>
<dbReference type="SUPFAM" id="SSF142906">
    <property type="entry name" value="YjbR-like"/>
    <property type="match status" value="1"/>
</dbReference>
<reference evidence="6 7" key="1">
    <citation type="submission" date="2020-06" db="EMBL/GenBank/DDBJ databases">
        <authorList>
            <person name="Kim S.-J."/>
            <person name="Park S.-J."/>
        </authorList>
    </citation>
    <scope>NUCLEOTIDE SEQUENCE [LARGE SCALE GENOMIC DNA]</scope>
    <source>
        <strain evidence="6 7">SW-151</strain>
    </source>
</reference>
<feature type="binding site" evidence="4">
    <location>
        <position position="109"/>
    </location>
    <ligand>
        <name>(6R)-10-formyltetrahydrofolate</name>
        <dbReference type="ChEBI" id="CHEBI:195366"/>
    </ligand>
</feature>
<dbReference type="HAMAP" id="MF_01930">
    <property type="entry name" value="PurN"/>
    <property type="match status" value="1"/>
</dbReference>
<dbReference type="InterPro" id="IPR004607">
    <property type="entry name" value="GART"/>
</dbReference>
<feature type="site" description="Raises pKa of active site His" evidence="4">
    <location>
        <position position="147"/>
    </location>
</feature>
<dbReference type="Pfam" id="PF00551">
    <property type="entry name" value="Formyl_trans_N"/>
    <property type="match status" value="1"/>
</dbReference>
<dbReference type="InterPro" id="IPR036477">
    <property type="entry name" value="Formyl_transf_N_sf"/>
</dbReference>
<evidence type="ECO:0000256" key="2">
    <source>
        <dbReference type="ARBA" id="ARBA00022679"/>
    </source>
</evidence>
<comment type="similarity">
    <text evidence="4">Belongs to the GART family.</text>
</comment>
<evidence type="ECO:0000256" key="4">
    <source>
        <dbReference type="HAMAP-Rule" id="MF_01930"/>
    </source>
</evidence>
<comment type="catalytic activity">
    <reaction evidence="4">
        <text>N(1)-(5-phospho-beta-D-ribosyl)glycinamide + (6R)-10-formyltetrahydrofolate = N(2)-formyl-N(1)-(5-phospho-beta-D-ribosyl)glycinamide + (6S)-5,6,7,8-tetrahydrofolate + H(+)</text>
        <dbReference type="Rhea" id="RHEA:15053"/>
        <dbReference type="ChEBI" id="CHEBI:15378"/>
        <dbReference type="ChEBI" id="CHEBI:57453"/>
        <dbReference type="ChEBI" id="CHEBI:143788"/>
        <dbReference type="ChEBI" id="CHEBI:147286"/>
        <dbReference type="ChEBI" id="CHEBI:195366"/>
        <dbReference type="EC" id="2.1.2.2"/>
    </reaction>
</comment>
<dbReference type="CDD" id="cd08645">
    <property type="entry name" value="FMT_core_GART"/>
    <property type="match status" value="1"/>
</dbReference>